<dbReference type="Proteomes" id="UP000054279">
    <property type="component" value="Unassembled WGS sequence"/>
</dbReference>
<dbReference type="HOGENOM" id="CLU_011456_2_0_1"/>
<feature type="region of interest" description="Disordered" evidence="1">
    <location>
        <begin position="935"/>
        <end position="955"/>
    </location>
</feature>
<feature type="compositionally biased region" description="Polar residues" evidence="1">
    <location>
        <begin position="1006"/>
        <end position="1021"/>
    </location>
</feature>
<dbReference type="OrthoDB" id="3243290at2759"/>
<evidence type="ECO:0000256" key="1">
    <source>
        <dbReference type="SAM" id="MobiDB-lite"/>
    </source>
</evidence>
<feature type="compositionally biased region" description="Acidic residues" evidence="1">
    <location>
        <begin position="985"/>
        <end position="1003"/>
    </location>
</feature>
<feature type="region of interest" description="Disordered" evidence="1">
    <location>
        <begin position="975"/>
        <end position="1021"/>
    </location>
</feature>
<gene>
    <name evidence="2" type="ORF">M422DRAFT_270012</name>
</gene>
<accession>A0A0C9UU28</accession>
<evidence type="ECO:0000313" key="2">
    <source>
        <dbReference type="EMBL" id="KIJ28710.1"/>
    </source>
</evidence>
<name>A0A0C9UU28_SPHS4</name>
<dbReference type="AlphaFoldDB" id="A0A0C9UU28"/>
<protein>
    <submittedName>
        <fullName evidence="2">Uncharacterized protein</fullName>
    </submittedName>
</protein>
<sequence>MSQIKRNIITIDPNFDDYNTGPTIQEHRGVPLHIKNTPIFFRTQLEPLGIWSLWQDYGYRIDNNFAQTLTSETPYLVEEHYLPIAEVPGQEHILQSLKEWDLSRKRDPKITISDICFLGMEEMLALADGKTPNTDFDLFVRGICYNPEDYGKEELIHLDITHDAKPIGEIPIYLSLDIDSLIWNTHRLWLLGSLEIHMVPYMQRKPPIEVHNHTYVKILKPQTDIQQANNEYTTYEQFKTQSIPHIHFGYSGHINVWIAFPRMIHRQHDSPYWATQIPFHVQDRWFTFIVQPSIRKIYGRGSKEYVSHSSKEYMAKARGRTETRFVDHKKLLELQDEIHQHIQEDCNENLDIFGSFFFILEARGIKLWTKDREHLSDDIFDVMRQVMPTLDLEYMSHAESGECVLDLGISASPEASEPMVGLWNLTHVDASFAKAGTNTPRLFNIETLSDYGGLSAEFPNDRAAITHMRYRMAYDLVFEIVRGHLKFPENSDAYLANGSYHARIKQLIDHYKYAKTSSYRVRDELRASIKAVKSLVLIAKEKMEMFLDFGTVIWISSKTYFEFWIRRIEQLKYLQMQIAQQRPRNACNLSLLVMHLIKTVFTTPQPLDSHTHFILHDLNFHPSSQRFGIFFIPELHWETLAVDLMEDDNDAVLQFVTNQPGKRKERQKDPLEDSRHTSEYPLGTHPSWDEIIEILDSNPTLITHSHMSTPFWEDHQSEMDIMAIQLMAKWTRQYTFSMNEIFLKDEINYPVLNNWDDIMQFWSIQGIPKLVHVPSFNAHKAYWKGLPPGPQQLAFADCFHSFFPPLTVKFQEGSYWISYLTNGYIKDYHEILKSYTEQVVLNFQDSLKAAFDLLECLPDRAPDPRSQAWKYNDNKGGPCFTVNARTYKIRGIGPKKARNPETRPKAVATHMHIHSLLLADSQQITVPEAVKYIKGQQRNTKKQAKWSTRMKNYREPPPRQKKVLIIEQDATVPHRTPESNLSISEEVEETNDTEIEADDEYDMGNDNFNLELSNSDDSISD</sequence>
<evidence type="ECO:0000313" key="3">
    <source>
        <dbReference type="Proteomes" id="UP000054279"/>
    </source>
</evidence>
<organism evidence="2 3">
    <name type="scientific">Sphaerobolus stellatus (strain SS14)</name>
    <dbReference type="NCBI Taxonomy" id="990650"/>
    <lineage>
        <taxon>Eukaryota</taxon>
        <taxon>Fungi</taxon>
        <taxon>Dikarya</taxon>
        <taxon>Basidiomycota</taxon>
        <taxon>Agaricomycotina</taxon>
        <taxon>Agaricomycetes</taxon>
        <taxon>Phallomycetidae</taxon>
        <taxon>Geastrales</taxon>
        <taxon>Sphaerobolaceae</taxon>
        <taxon>Sphaerobolus</taxon>
    </lineage>
</organism>
<reference evidence="2 3" key="1">
    <citation type="submission" date="2014-06" db="EMBL/GenBank/DDBJ databases">
        <title>Evolutionary Origins and Diversification of the Mycorrhizal Mutualists.</title>
        <authorList>
            <consortium name="DOE Joint Genome Institute"/>
            <consortium name="Mycorrhizal Genomics Consortium"/>
            <person name="Kohler A."/>
            <person name="Kuo A."/>
            <person name="Nagy L.G."/>
            <person name="Floudas D."/>
            <person name="Copeland A."/>
            <person name="Barry K.W."/>
            <person name="Cichocki N."/>
            <person name="Veneault-Fourrey C."/>
            <person name="LaButti K."/>
            <person name="Lindquist E.A."/>
            <person name="Lipzen A."/>
            <person name="Lundell T."/>
            <person name="Morin E."/>
            <person name="Murat C."/>
            <person name="Riley R."/>
            <person name="Ohm R."/>
            <person name="Sun H."/>
            <person name="Tunlid A."/>
            <person name="Henrissat B."/>
            <person name="Grigoriev I.V."/>
            <person name="Hibbett D.S."/>
            <person name="Martin F."/>
        </authorList>
    </citation>
    <scope>NUCLEOTIDE SEQUENCE [LARGE SCALE GENOMIC DNA]</scope>
    <source>
        <strain evidence="2 3">SS14</strain>
    </source>
</reference>
<feature type="region of interest" description="Disordered" evidence="1">
    <location>
        <begin position="655"/>
        <end position="682"/>
    </location>
</feature>
<proteinExistence type="predicted"/>
<keyword evidence="3" id="KW-1185">Reference proteome</keyword>
<feature type="compositionally biased region" description="Basic and acidic residues" evidence="1">
    <location>
        <begin position="666"/>
        <end position="678"/>
    </location>
</feature>
<dbReference type="EMBL" id="KN837300">
    <property type="protein sequence ID" value="KIJ28710.1"/>
    <property type="molecule type" value="Genomic_DNA"/>
</dbReference>